<name>A0AAD7BLK9_9AGAR</name>
<organism evidence="1 2">
    <name type="scientific">Roridomyces roridus</name>
    <dbReference type="NCBI Taxonomy" id="1738132"/>
    <lineage>
        <taxon>Eukaryota</taxon>
        <taxon>Fungi</taxon>
        <taxon>Dikarya</taxon>
        <taxon>Basidiomycota</taxon>
        <taxon>Agaricomycotina</taxon>
        <taxon>Agaricomycetes</taxon>
        <taxon>Agaricomycetidae</taxon>
        <taxon>Agaricales</taxon>
        <taxon>Marasmiineae</taxon>
        <taxon>Mycenaceae</taxon>
        <taxon>Roridomyces</taxon>
    </lineage>
</organism>
<dbReference type="AlphaFoldDB" id="A0AAD7BLK9"/>
<proteinExistence type="predicted"/>
<evidence type="ECO:0000313" key="2">
    <source>
        <dbReference type="Proteomes" id="UP001221142"/>
    </source>
</evidence>
<gene>
    <name evidence="1" type="ORF">FB45DRAFT_869344</name>
</gene>
<reference evidence="1" key="1">
    <citation type="submission" date="2023-03" db="EMBL/GenBank/DDBJ databases">
        <title>Massive genome expansion in bonnet fungi (Mycena s.s.) driven by repeated elements and novel gene families across ecological guilds.</title>
        <authorList>
            <consortium name="Lawrence Berkeley National Laboratory"/>
            <person name="Harder C.B."/>
            <person name="Miyauchi S."/>
            <person name="Viragh M."/>
            <person name="Kuo A."/>
            <person name="Thoen E."/>
            <person name="Andreopoulos B."/>
            <person name="Lu D."/>
            <person name="Skrede I."/>
            <person name="Drula E."/>
            <person name="Henrissat B."/>
            <person name="Morin E."/>
            <person name="Kohler A."/>
            <person name="Barry K."/>
            <person name="LaButti K."/>
            <person name="Morin E."/>
            <person name="Salamov A."/>
            <person name="Lipzen A."/>
            <person name="Mereny Z."/>
            <person name="Hegedus B."/>
            <person name="Baldrian P."/>
            <person name="Stursova M."/>
            <person name="Weitz H."/>
            <person name="Taylor A."/>
            <person name="Grigoriev I.V."/>
            <person name="Nagy L.G."/>
            <person name="Martin F."/>
            <person name="Kauserud H."/>
        </authorList>
    </citation>
    <scope>NUCLEOTIDE SEQUENCE</scope>
    <source>
        <strain evidence="1">9284</strain>
    </source>
</reference>
<keyword evidence="2" id="KW-1185">Reference proteome</keyword>
<dbReference type="EMBL" id="JARKIF010000013">
    <property type="protein sequence ID" value="KAJ7624409.1"/>
    <property type="molecule type" value="Genomic_DNA"/>
</dbReference>
<comment type="caution">
    <text evidence="1">The sequence shown here is derived from an EMBL/GenBank/DDBJ whole genome shotgun (WGS) entry which is preliminary data.</text>
</comment>
<sequence length="226" mass="25461">MWSLSNWTASEIWTKTEDEKKKDMIFENGVWAPCSKDIRGTESGQSQQMSLLWFTRIPLWPLATNQSAEWKAAIHGNMIGLRCVALTLKGKRTVTEKCQCCLVAIVKPYVTCSDRRVTENIWFGTSSGPGSSLKSTVTPDQQSDYWPLVTDKTVKMGQIGVRSDTVGVEPIRRVEKRPQNLLRRTCDVGGIVASGMCLKNVSRRGKQNWESALPAVEWRFEIVHVL</sequence>
<dbReference type="Proteomes" id="UP001221142">
    <property type="component" value="Unassembled WGS sequence"/>
</dbReference>
<evidence type="ECO:0000313" key="1">
    <source>
        <dbReference type="EMBL" id="KAJ7624409.1"/>
    </source>
</evidence>
<protein>
    <submittedName>
        <fullName evidence="1">Uncharacterized protein</fullName>
    </submittedName>
</protein>
<accession>A0AAD7BLK9</accession>